<keyword evidence="3" id="KW-1185">Reference proteome</keyword>
<organism evidence="2 3">
    <name type="scientific">Clostridium aestuarii</name>
    <dbReference type="NCBI Taxonomy" id="338193"/>
    <lineage>
        <taxon>Bacteria</taxon>
        <taxon>Bacillati</taxon>
        <taxon>Bacillota</taxon>
        <taxon>Clostridia</taxon>
        <taxon>Eubacteriales</taxon>
        <taxon>Clostridiaceae</taxon>
        <taxon>Clostridium</taxon>
    </lineage>
</organism>
<dbReference type="Proteomes" id="UP001078443">
    <property type="component" value="Unassembled WGS sequence"/>
</dbReference>
<evidence type="ECO:0000259" key="1">
    <source>
        <dbReference type="SMART" id="SM00382"/>
    </source>
</evidence>
<dbReference type="InterPro" id="IPR003593">
    <property type="entry name" value="AAA+_ATPase"/>
</dbReference>
<reference evidence="2" key="1">
    <citation type="submission" date="2022-12" db="EMBL/GenBank/DDBJ databases">
        <authorList>
            <person name="Wang J."/>
        </authorList>
    </citation>
    <scope>NUCLEOTIDE SEQUENCE</scope>
    <source>
        <strain evidence="2">HY-45-18</strain>
    </source>
</reference>
<proteinExistence type="predicted"/>
<feature type="domain" description="AAA+ ATPase" evidence="1">
    <location>
        <begin position="23"/>
        <end position="238"/>
    </location>
</feature>
<dbReference type="RefSeq" id="WP_268040073.1">
    <property type="nucleotide sequence ID" value="NZ_JAPQER010000002.1"/>
</dbReference>
<sequence length="319" mass="37073">MYTNSYQTMLMEIKNKILNKELKHRNTIIVGDNSSGKSEILKQLLVKQEKGYYFIDSVNRNFNYEKVSMADDLDQTYKSVVKYRLNENNFNLVDTFDLYKAGIGVIEKVYFNYHEELKVMLKNFLDIDFEITLKKDKIMGEKKVLDIKDGIENISSGYQAIIRLFLELIYFENSLGSNIMNPVVVIDEINEFLSTKNEGKILPFLINTFLNMNFVVTTHSADVVASSIDCNIIVLTENNYECLDGNDFSSITDVREIFEKIYNLSSSNEIEDIEITLRNLLNSKISETWTEIEKERLENIDETILTNSQKLILNQIKSW</sequence>
<dbReference type="SUPFAM" id="SSF52540">
    <property type="entry name" value="P-loop containing nucleoside triphosphate hydrolases"/>
    <property type="match status" value="1"/>
</dbReference>
<gene>
    <name evidence="2" type="ORF">OW763_05470</name>
</gene>
<name>A0ABT4CXS2_9CLOT</name>
<evidence type="ECO:0000313" key="3">
    <source>
        <dbReference type="Proteomes" id="UP001078443"/>
    </source>
</evidence>
<dbReference type="InterPro" id="IPR027417">
    <property type="entry name" value="P-loop_NTPase"/>
</dbReference>
<comment type="caution">
    <text evidence="2">The sequence shown here is derived from an EMBL/GenBank/DDBJ whole genome shotgun (WGS) entry which is preliminary data.</text>
</comment>
<dbReference type="SMART" id="SM00382">
    <property type="entry name" value="AAA"/>
    <property type="match status" value="1"/>
</dbReference>
<evidence type="ECO:0000313" key="2">
    <source>
        <dbReference type="EMBL" id="MCY6483797.1"/>
    </source>
</evidence>
<dbReference type="Gene3D" id="3.40.50.300">
    <property type="entry name" value="P-loop containing nucleotide triphosphate hydrolases"/>
    <property type="match status" value="1"/>
</dbReference>
<accession>A0ABT4CXS2</accession>
<dbReference type="EMBL" id="JAPQER010000002">
    <property type="protein sequence ID" value="MCY6483797.1"/>
    <property type="molecule type" value="Genomic_DNA"/>
</dbReference>
<protein>
    <recommendedName>
        <fullName evidence="1">AAA+ ATPase domain-containing protein</fullName>
    </recommendedName>
</protein>